<dbReference type="EMBL" id="QZFU01000023">
    <property type="protein sequence ID" value="RJO73316.1"/>
    <property type="molecule type" value="Genomic_DNA"/>
</dbReference>
<dbReference type="Gene3D" id="3.40.50.1820">
    <property type="entry name" value="alpha/beta hydrolase"/>
    <property type="match status" value="1"/>
</dbReference>
<dbReference type="RefSeq" id="WP_120042391.1">
    <property type="nucleotide sequence ID" value="NZ_QZFU01000023.1"/>
</dbReference>
<sequence length="278" mass="29854">MTETSAAPIESDVLEVPGARLYYELRGSGPLIALVGAPMTAEPFAALADLLAVDHTVLTLDPRGHGRSVVADPTQDSTPQRRADDLARLITHLRLGPAVVLGSSGGAVTALALVEADANLATTVIAHEPPLLQLLDDRTEQLATTKEIIATYDAEGPLAGGRKFMALTGMAIPEEMMRQMYAPDRTPAELASEKYFYHHEMPCTVDWRPDFDRLRTAPTRLLVGIGDASTGQLCDRTSRALTGGLGLTPTRFPGGHGGFAEDPIAFHRRLREVLTSPR</sequence>
<dbReference type="InterPro" id="IPR000073">
    <property type="entry name" value="AB_hydrolase_1"/>
</dbReference>
<evidence type="ECO:0000313" key="3">
    <source>
        <dbReference type="Proteomes" id="UP000266677"/>
    </source>
</evidence>
<dbReference type="InterPro" id="IPR029058">
    <property type="entry name" value="AB_hydrolase_fold"/>
</dbReference>
<accession>A0A3A4JTI4</accession>
<evidence type="ECO:0000259" key="1">
    <source>
        <dbReference type="Pfam" id="PF12697"/>
    </source>
</evidence>
<protein>
    <submittedName>
        <fullName evidence="2">Alpha/beta hydrolase</fullName>
    </submittedName>
</protein>
<feature type="domain" description="AB hydrolase-1" evidence="1">
    <location>
        <begin position="36"/>
        <end position="266"/>
    </location>
</feature>
<proteinExistence type="predicted"/>
<comment type="caution">
    <text evidence="2">The sequence shown here is derived from an EMBL/GenBank/DDBJ whole genome shotgun (WGS) entry which is preliminary data.</text>
</comment>
<name>A0A3A4JTI4_9NOCA</name>
<dbReference type="Pfam" id="PF12697">
    <property type="entry name" value="Abhydrolase_6"/>
    <property type="match status" value="1"/>
</dbReference>
<dbReference type="OrthoDB" id="3210164at2"/>
<keyword evidence="2" id="KW-0378">Hydrolase</keyword>
<gene>
    <name evidence="2" type="ORF">D5S18_18875</name>
</gene>
<dbReference type="AlphaFoldDB" id="A0A3A4JTI4"/>
<evidence type="ECO:0000313" key="2">
    <source>
        <dbReference type="EMBL" id="RJO73316.1"/>
    </source>
</evidence>
<organism evidence="2 3">
    <name type="scientific">Nocardia panacis</name>
    <dbReference type="NCBI Taxonomy" id="2340916"/>
    <lineage>
        <taxon>Bacteria</taxon>
        <taxon>Bacillati</taxon>
        <taxon>Actinomycetota</taxon>
        <taxon>Actinomycetes</taxon>
        <taxon>Mycobacteriales</taxon>
        <taxon>Nocardiaceae</taxon>
        <taxon>Nocardia</taxon>
    </lineage>
</organism>
<dbReference type="SUPFAM" id="SSF53474">
    <property type="entry name" value="alpha/beta-Hydrolases"/>
    <property type="match status" value="1"/>
</dbReference>
<reference evidence="2 3" key="1">
    <citation type="submission" date="2018-09" db="EMBL/GenBank/DDBJ databases">
        <title>YIM PH21274 draft genome.</title>
        <authorList>
            <person name="Miao C."/>
        </authorList>
    </citation>
    <scope>NUCLEOTIDE SEQUENCE [LARGE SCALE GENOMIC DNA]</scope>
    <source>
        <strain evidence="2 3">YIM PH 21724</strain>
    </source>
</reference>
<dbReference type="Proteomes" id="UP000266677">
    <property type="component" value="Unassembled WGS sequence"/>
</dbReference>
<keyword evidence="3" id="KW-1185">Reference proteome</keyword>
<dbReference type="GO" id="GO:0016787">
    <property type="term" value="F:hydrolase activity"/>
    <property type="evidence" value="ECO:0007669"/>
    <property type="project" value="UniProtKB-KW"/>
</dbReference>